<organism evidence="1">
    <name type="scientific">Mus musculus</name>
    <name type="common">Mouse</name>
    <dbReference type="NCBI Taxonomy" id="10090"/>
    <lineage>
        <taxon>Eukaryota</taxon>
        <taxon>Metazoa</taxon>
        <taxon>Chordata</taxon>
        <taxon>Craniata</taxon>
        <taxon>Vertebrata</taxon>
        <taxon>Euteleostomi</taxon>
        <taxon>Mammalia</taxon>
        <taxon>Eutheria</taxon>
        <taxon>Euarchontoglires</taxon>
        <taxon>Glires</taxon>
        <taxon>Rodentia</taxon>
        <taxon>Myomorpha</taxon>
        <taxon>Muroidea</taxon>
        <taxon>Muridae</taxon>
        <taxon>Murinae</taxon>
        <taxon>Mus</taxon>
        <taxon>Mus</taxon>
    </lineage>
</organism>
<reference evidence="1" key="4">
    <citation type="journal article" date="2001" name="Nature">
        <title>Functional annotation of a full-length mouse cDNA collection.</title>
        <authorList>
            <consortium name="The RIKEN Genome Exploration Research Group Phase II Team and the FANTOM Consortium"/>
        </authorList>
    </citation>
    <scope>NUCLEOTIDE SEQUENCE</scope>
    <source>
        <strain evidence="1">C57BL/6J</strain>
        <tissue evidence="1">Kidney</tissue>
    </source>
</reference>
<dbReference type="EMBL" id="AK085580">
    <property type="protein sequence ID" value="BAC39478.1"/>
    <property type="molecule type" value="mRNA"/>
</dbReference>
<reference evidence="1" key="1">
    <citation type="journal article" date="1999" name="Methods Enzymol.">
        <title>High-efficiency full-length cDNA cloning.</title>
        <authorList>
            <person name="Carninci P."/>
            <person name="Hayashizaki Y."/>
        </authorList>
    </citation>
    <scope>NUCLEOTIDE SEQUENCE</scope>
    <source>
        <strain evidence="1">C57BL/6J</strain>
        <tissue evidence="1">Kidney</tissue>
    </source>
</reference>
<dbReference type="AGR" id="MGI:5011736"/>
<accession>Q8C3L0</accession>
<reference evidence="1" key="3">
    <citation type="journal article" date="2000" name="Genome Res.">
        <title>RIKEN integrated sequence analysis (RISA) system--384-format sequencing pipeline with 384 multicapillary sequencer.</title>
        <authorList>
            <person name="Shibata K."/>
            <person name="Itoh M."/>
            <person name="Aizawa K."/>
            <person name="Nagaoka S."/>
            <person name="Sasaki N."/>
            <person name="Carninci P."/>
            <person name="Konno H."/>
            <person name="Akiyama J."/>
            <person name="Nishi K."/>
            <person name="Kitsunai T."/>
            <person name="Tashiro H."/>
            <person name="Itoh M."/>
            <person name="Sumi N."/>
            <person name="Ishii Y."/>
            <person name="Nakamura S."/>
            <person name="Hazama M."/>
            <person name="Nishine T."/>
            <person name="Harada A."/>
            <person name="Yamamoto R."/>
            <person name="Matsumoto H."/>
            <person name="Sakaguchi S."/>
            <person name="Ikegami T."/>
            <person name="Kashiwagi K."/>
            <person name="Fujiwake S."/>
            <person name="Inoue K."/>
            <person name="Togawa Y."/>
            <person name="Izawa M."/>
            <person name="Ohara E."/>
            <person name="Watahiki M."/>
            <person name="Yoneda Y."/>
            <person name="Ishikawa T."/>
            <person name="Ozawa K."/>
            <person name="Tanaka T."/>
            <person name="Matsuura S."/>
            <person name="Kawai J."/>
            <person name="Okazaki Y."/>
            <person name="Muramatsu M."/>
            <person name="Inoue Y."/>
            <person name="Kira A."/>
            <person name="Hayashizaki Y."/>
        </authorList>
    </citation>
    <scope>NUCLEOTIDE SEQUENCE</scope>
    <source>
        <strain evidence="1">C57BL/6J</strain>
        <tissue evidence="1">Kidney</tissue>
    </source>
</reference>
<sequence length="124" mass="14509">MTAHIQAGWPQLTEILLSFLSKCWEERNSPGYRHFFKLIEIFKIFLVCVFLQRGQTPLAWLLVPKNVLERPLFLPFDLNRFYHQALWILSPLLVKLLIASKGHTMRTGMVFICFLSVSLVLSLY</sequence>
<reference evidence="1" key="2">
    <citation type="journal article" date="2000" name="Genome Res.">
        <title>Normalization and subtraction of cap-trapper-selected cDNAs to prepare full-length cDNA libraries for rapid discovery of new genes.</title>
        <authorList>
            <person name="Carninci P."/>
            <person name="Shibata Y."/>
            <person name="Hayatsu N."/>
            <person name="Sugahara Y."/>
            <person name="Shibata K."/>
            <person name="Itoh M."/>
            <person name="Konno H."/>
            <person name="Okazaki Y."/>
            <person name="Muramatsu M."/>
            <person name="Hayashizaki Y."/>
        </authorList>
    </citation>
    <scope>NUCLEOTIDE SEQUENCE</scope>
    <source>
        <strain evidence="1">C57BL/6J</strain>
        <tissue evidence="1">Kidney</tissue>
    </source>
</reference>
<name>Q8C3L0_MOUSE</name>
<evidence type="ECO:0000313" key="2">
    <source>
        <dbReference type="MGI" id="MGI:5011736"/>
    </source>
</evidence>
<evidence type="ECO:0000313" key="1">
    <source>
        <dbReference type="EMBL" id="BAC39478.1"/>
    </source>
</evidence>
<dbReference type="iPTMnet" id="Q8C3L0"/>
<proteinExistence type="evidence at transcript level"/>
<dbReference type="MGI" id="MGI:5011736">
    <property type="gene designation" value="Gm19551"/>
</dbReference>
<reference evidence="1" key="7">
    <citation type="journal article" date="2005" name="Science">
        <title>The Transcriptional Landscape of the Mammalian Genome.</title>
        <authorList>
            <consortium name="The FANTOM Consortium"/>
            <consortium name="Riken Genome Exploration Research Group and Genome Science Group (Genome Network Project Core Group)"/>
        </authorList>
    </citation>
    <scope>NUCLEOTIDE SEQUENCE</scope>
    <source>
        <strain evidence="1">C57BL/6J</strain>
        <tissue evidence="1">Kidney</tissue>
    </source>
</reference>
<protein>
    <submittedName>
        <fullName evidence="1">Uncharacterized protein</fullName>
    </submittedName>
</protein>
<gene>
    <name evidence="2" type="primary">Gm19551</name>
</gene>
<dbReference type="PhosphoSitePlus" id="Q8C3L0"/>
<reference evidence="1" key="6">
    <citation type="submission" date="2002-04" db="EMBL/GenBank/DDBJ databases">
        <authorList>
            <person name="Adachi J."/>
            <person name="Aizawa K."/>
            <person name="Akimura T."/>
            <person name="Arakawa T."/>
            <person name="Bono H."/>
            <person name="Carninci P."/>
            <person name="Fukuda S."/>
            <person name="Furuno M."/>
            <person name="Hanagaki T."/>
            <person name="Hara A."/>
            <person name="Hashizume W."/>
            <person name="Hayashida K."/>
            <person name="Hayatsu N."/>
            <person name="Hiramoto K."/>
            <person name="Hiraoka T."/>
            <person name="Hirozane T."/>
            <person name="Hori F."/>
            <person name="Imotani K."/>
            <person name="Ishii Y."/>
            <person name="Itoh M."/>
            <person name="Kagawa I."/>
            <person name="Kasukawa T."/>
            <person name="Katoh H."/>
            <person name="Kawai J."/>
            <person name="Kojima Y."/>
            <person name="Kondo S."/>
            <person name="Konno H."/>
            <person name="Kouda M."/>
            <person name="Koya S."/>
            <person name="Kurihara C."/>
            <person name="Matsuyama T."/>
            <person name="Miyazaki A."/>
            <person name="Murata M."/>
            <person name="Nakamura M."/>
            <person name="Nishi K."/>
            <person name="Nomura K."/>
            <person name="Numazaki R."/>
            <person name="Ohno M."/>
            <person name="Ohsato N."/>
            <person name="Okazaki Y."/>
            <person name="Saito R."/>
            <person name="Saitoh H."/>
            <person name="Sakai C."/>
            <person name="Sakai K."/>
            <person name="Sakazume N."/>
            <person name="Sano H."/>
            <person name="Sasaki D."/>
            <person name="Shibata K."/>
            <person name="Shinagawa A."/>
            <person name="Shiraki T."/>
            <person name="Sogabe Y."/>
            <person name="Tagami M."/>
            <person name="Tagawa A."/>
            <person name="Takahashi F."/>
            <person name="Takaku-Akahira S."/>
            <person name="Takeda Y."/>
            <person name="Tanaka T."/>
            <person name="Tomaru A."/>
            <person name="Toya T."/>
            <person name="Yasunishi A."/>
            <person name="Muramatsu M."/>
            <person name="Hayashizaki Y."/>
        </authorList>
    </citation>
    <scope>NUCLEOTIDE SEQUENCE</scope>
    <source>
        <strain evidence="1">C57BL/6J</strain>
        <tissue evidence="1">Kidney</tissue>
    </source>
</reference>
<reference evidence="1" key="5">
    <citation type="journal article" date="2002" name="Nature">
        <title>Analysis of the mouse transcriptome based on functional annotation of 60,770 full-length cDNAs.</title>
        <authorList>
            <consortium name="The FANTOM Consortium and the RIKEN Genome Exploration Research Group Phase I and II Team"/>
        </authorList>
    </citation>
    <scope>NUCLEOTIDE SEQUENCE</scope>
    <source>
        <strain evidence="1">C57BL/6J</strain>
        <tissue evidence="1">Kidney</tissue>
    </source>
</reference>
<dbReference type="AlphaFoldDB" id="Q8C3L0"/>
<reference evidence="1" key="8">
    <citation type="journal article" date="2005" name="Science">
        <title>Antisense Transcription in the Mammalian Transcriptome.</title>
        <authorList>
            <consortium name="RIKEN Genome Exploration Research Group and Genome Science Group (Genome Network Project Core Group) and the FANTOM Consortium"/>
        </authorList>
    </citation>
    <scope>NUCLEOTIDE SEQUENCE</scope>
    <source>
        <strain evidence="1">C57BL/6J</strain>
        <tissue evidence="1">Kidney</tissue>
    </source>
</reference>